<feature type="region of interest" description="Disordered" evidence="1">
    <location>
        <begin position="1"/>
        <end position="35"/>
    </location>
</feature>
<dbReference type="EMBL" id="BGZK01000759">
    <property type="protein sequence ID" value="GBP59341.1"/>
    <property type="molecule type" value="Genomic_DNA"/>
</dbReference>
<dbReference type="AlphaFoldDB" id="A0A4C1X6D7"/>
<keyword evidence="3" id="KW-1185">Reference proteome</keyword>
<evidence type="ECO:0000313" key="3">
    <source>
        <dbReference type="Proteomes" id="UP000299102"/>
    </source>
</evidence>
<organism evidence="2 3">
    <name type="scientific">Eumeta variegata</name>
    <name type="common">Bagworm moth</name>
    <name type="synonym">Eumeta japonica</name>
    <dbReference type="NCBI Taxonomy" id="151549"/>
    <lineage>
        <taxon>Eukaryota</taxon>
        <taxon>Metazoa</taxon>
        <taxon>Ecdysozoa</taxon>
        <taxon>Arthropoda</taxon>
        <taxon>Hexapoda</taxon>
        <taxon>Insecta</taxon>
        <taxon>Pterygota</taxon>
        <taxon>Neoptera</taxon>
        <taxon>Endopterygota</taxon>
        <taxon>Lepidoptera</taxon>
        <taxon>Glossata</taxon>
        <taxon>Ditrysia</taxon>
        <taxon>Tineoidea</taxon>
        <taxon>Psychidae</taxon>
        <taxon>Oiketicinae</taxon>
        <taxon>Eumeta</taxon>
    </lineage>
</organism>
<protein>
    <submittedName>
        <fullName evidence="2">Uncharacterized protein</fullName>
    </submittedName>
</protein>
<proteinExistence type="predicted"/>
<dbReference type="Proteomes" id="UP000299102">
    <property type="component" value="Unassembled WGS sequence"/>
</dbReference>
<comment type="caution">
    <text evidence="2">The sequence shown here is derived from an EMBL/GenBank/DDBJ whole genome shotgun (WGS) entry which is preliminary data.</text>
</comment>
<evidence type="ECO:0000313" key="2">
    <source>
        <dbReference type="EMBL" id="GBP59341.1"/>
    </source>
</evidence>
<reference evidence="2 3" key="1">
    <citation type="journal article" date="2019" name="Commun. Biol.">
        <title>The bagworm genome reveals a unique fibroin gene that provides high tensile strength.</title>
        <authorList>
            <person name="Kono N."/>
            <person name="Nakamura H."/>
            <person name="Ohtoshi R."/>
            <person name="Tomita M."/>
            <person name="Numata K."/>
            <person name="Arakawa K."/>
        </authorList>
    </citation>
    <scope>NUCLEOTIDE SEQUENCE [LARGE SCALE GENOMIC DNA]</scope>
</reference>
<gene>
    <name evidence="2" type="ORF">EVAR_45521_1</name>
</gene>
<name>A0A4C1X6D7_EUMVA</name>
<evidence type="ECO:0000256" key="1">
    <source>
        <dbReference type="SAM" id="MobiDB-lite"/>
    </source>
</evidence>
<sequence>MDTTEHATTDVTGEGDYTRGSRTTPQRQGGERKQIAKTTTFRDKAAERVWGGSAGGARARGRAAVQISIEGEWHSTRAEVAAVTPLSNERNLAYITHSNEFSARLVRRIIVADGLALRARPSRDLRSPGTLVVVVRCIAAGRAGAAGRSTRPWPRAGPPAHSPLLALDRAPLHAKITSRPPKINCITYWFTIDDEAGLSSSHRYVQSTNGMCHKQTQGSAANVTSWTKRSRPTPVTYTEHVSTVALGPPPVTHERATTHYLTRT</sequence>
<accession>A0A4C1X6D7</accession>